<evidence type="ECO:0000256" key="2">
    <source>
        <dbReference type="ARBA" id="ARBA00006706"/>
    </source>
</evidence>
<dbReference type="SFLD" id="SFLDS00005">
    <property type="entry name" value="Isoprenoid_Synthase_Type_I"/>
    <property type="match status" value="1"/>
</dbReference>
<keyword evidence="8" id="KW-1185">Reference proteome</keyword>
<dbReference type="Gene3D" id="1.10.600.10">
    <property type="entry name" value="Farnesyl Diphosphate Synthase"/>
    <property type="match status" value="1"/>
</dbReference>
<dbReference type="Pfam" id="PF00348">
    <property type="entry name" value="polyprenyl_synt"/>
    <property type="match status" value="1"/>
</dbReference>
<dbReference type="PROSITE" id="PS00444">
    <property type="entry name" value="POLYPRENYL_SYNTHASE_2"/>
    <property type="match status" value="1"/>
</dbReference>
<evidence type="ECO:0000256" key="4">
    <source>
        <dbReference type="ARBA" id="ARBA00022723"/>
    </source>
</evidence>
<dbReference type="SUPFAM" id="SSF48576">
    <property type="entry name" value="Terpenoid synthases"/>
    <property type="match status" value="1"/>
</dbReference>
<evidence type="ECO:0000256" key="5">
    <source>
        <dbReference type="ARBA" id="ARBA00022842"/>
    </source>
</evidence>
<keyword evidence="5" id="KW-0460">Magnesium</keyword>
<evidence type="ECO:0000256" key="1">
    <source>
        <dbReference type="ARBA" id="ARBA00001946"/>
    </source>
</evidence>
<dbReference type="InterPro" id="IPR008949">
    <property type="entry name" value="Isoprenoid_synthase_dom_sf"/>
</dbReference>
<dbReference type="AlphaFoldDB" id="A0A8J8BAN1"/>
<organism evidence="7 8">
    <name type="scientific">Actinocrinis puniceicyclus</name>
    <dbReference type="NCBI Taxonomy" id="977794"/>
    <lineage>
        <taxon>Bacteria</taxon>
        <taxon>Bacillati</taxon>
        <taxon>Actinomycetota</taxon>
        <taxon>Actinomycetes</taxon>
        <taxon>Catenulisporales</taxon>
        <taxon>Actinospicaceae</taxon>
        <taxon>Actinocrinis</taxon>
    </lineage>
</organism>
<dbReference type="PANTHER" id="PTHR12001">
    <property type="entry name" value="GERANYLGERANYL PYROPHOSPHATE SYNTHASE"/>
    <property type="match status" value="1"/>
</dbReference>
<evidence type="ECO:0000256" key="3">
    <source>
        <dbReference type="ARBA" id="ARBA00022679"/>
    </source>
</evidence>
<comment type="cofactor">
    <cofactor evidence="1">
        <name>Mg(2+)</name>
        <dbReference type="ChEBI" id="CHEBI:18420"/>
    </cofactor>
</comment>
<evidence type="ECO:0000313" key="7">
    <source>
        <dbReference type="EMBL" id="MBS2962213.1"/>
    </source>
</evidence>
<dbReference type="Proteomes" id="UP000677913">
    <property type="component" value="Unassembled WGS sequence"/>
</dbReference>
<dbReference type="SFLD" id="SFLDG01017">
    <property type="entry name" value="Polyprenyl_Transferase_Like"/>
    <property type="match status" value="1"/>
</dbReference>
<keyword evidence="4" id="KW-0479">Metal-binding</keyword>
<protein>
    <submittedName>
        <fullName evidence="7">Polyprenyl synthetase family protein</fullName>
    </submittedName>
</protein>
<keyword evidence="3 6" id="KW-0808">Transferase</keyword>
<dbReference type="InterPro" id="IPR000092">
    <property type="entry name" value="Polyprenyl_synt"/>
</dbReference>
<sequence>MTDAALEQRIRDGLGRVEDLLREAASSDHPFIGQTANHLVDAGGKRFRPLLTLLAAEFGDFAAPGVVPAAAVVELTHLATLYHDDVMDEAPLRRGVPTANARWDNSIAILTGDFLFARASQILADLGPEAVRLQAETFERLVAGQINECIGPKDGQAPIDHYLSVLVDKTGSLIATSARFGALLSGAPGPVVDTLTRFGEVFGVAFQLSDDVLDIASDSDQSGKTPGTDLREGVPTLPTLYALASTDRESARLRELLSAPITDDALVREVLADLRVHPSIDQARQTVARYADEACELLESLPDNAAKETLLALCEIVGSRTV</sequence>
<proteinExistence type="inferred from homology"/>
<dbReference type="GO" id="GO:0004659">
    <property type="term" value="F:prenyltransferase activity"/>
    <property type="evidence" value="ECO:0007669"/>
    <property type="project" value="InterPro"/>
</dbReference>
<comment type="caution">
    <text evidence="7">The sequence shown here is derived from an EMBL/GenBank/DDBJ whole genome shotgun (WGS) entry which is preliminary data.</text>
</comment>
<comment type="similarity">
    <text evidence="2 6">Belongs to the FPP/GGPP synthase family.</text>
</comment>
<name>A0A8J8BAN1_9ACTN</name>
<dbReference type="CDD" id="cd00685">
    <property type="entry name" value="Trans_IPPS_HT"/>
    <property type="match status" value="1"/>
</dbReference>
<gene>
    <name evidence="7" type="ORF">KGA66_04095</name>
</gene>
<dbReference type="EMBL" id="JAGSXH010000008">
    <property type="protein sequence ID" value="MBS2962213.1"/>
    <property type="molecule type" value="Genomic_DNA"/>
</dbReference>
<dbReference type="PANTHER" id="PTHR12001:SF69">
    <property type="entry name" value="ALL TRANS-POLYPRENYL-DIPHOSPHATE SYNTHASE PDSS1"/>
    <property type="match status" value="1"/>
</dbReference>
<dbReference type="InterPro" id="IPR033749">
    <property type="entry name" value="Polyprenyl_synt_CS"/>
</dbReference>
<accession>A0A8J8BAN1</accession>
<dbReference type="GO" id="GO:0008299">
    <property type="term" value="P:isoprenoid biosynthetic process"/>
    <property type="evidence" value="ECO:0007669"/>
    <property type="project" value="InterPro"/>
</dbReference>
<evidence type="ECO:0000313" key="8">
    <source>
        <dbReference type="Proteomes" id="UP000677913"/>
    </source>
</evidence>
<evidence type="ECO:0000256" key="6">
    <source>
        <dbReference type="RuleBase" id="RU004466"/>
    </source>
</evidence>
<dbReference type="GO" id="GO:0046872">
    <property type="term" value="F:metal ion binding"/>
    <property type="evidence" value="ECO:0007669"/>
    <property type="project" value="UniProtKB-KW"/>
</dbReference>
<reference evidence="7" key="1">
    <citation type="submission" date="2021-04" db="EMBL/GenBank/DDBJ databases">
        <title>Genome based classification of Actinospica acidithermotolerans sp. nov., an actinobacterium isolated from an Indonesian hot spring.</title>
        <authorList>
            <person name="Kusuma A.B."/>
            <person name="Putra K.E."/>
            <person name="Nafisah S."/>
            <person name="Loh J."/>
            <person name="Nouioui I."/>
            <person name="Goodfellow M."/>
        </authorList>
    </citation>
    <scope>NUCLEOTIDE SEQUENCE</scope>
    <source>
        <strain evidence="7">DSM 45618</strain>
    </source>
</reference>